<evidence type="ECO:0000313" key="4">
    <source>
        <dbReference type="EMBL" id="KAK0154888.1"/>
    </source>
</evidence>
<name>A0AA47N9E9_MERPO</name>
<dbReference type="Gene3D" id="3.60.10.10">
    <property type="entry name" value="Endonuclease/exonuclease/phosphatase"/>
    <property type="match status" value="1"/>
</dbReference>
<dbReference type="Pfam" id="PF03372">
    <property type="entry name" value="Exo_endo_phos"/>
    <property type="match status" value="1"/>
</dbReference>
<proteinExistence type="predicted"/>
<dbReference type="SUPFAM" id="SSF56219">
    <property type="entry name" value="DNase I-like"/>
    <property type="match status" value="1"/>
</dbReference>
<comment type="caution">
    <text evidence="4">The sequence shown here is derived from an EMBL/GenBank/DDBJ whole genome shotgun (WGS) entry which is preliminary data.</text>
</comment>
<dbReference type="AlphaFoldDB" id="A0AA47N9E9"/>
<evidence type="ECO:0000259" key="3">
    <source>
        <dbReference type="Pfam" id="PF09004"/>
    </source>
</evidence>
<organism evidence="4 5">
    <name type="scientific">Merluccius polli</name>
    <name type="common">Benguela hake</name>
    <name type="synonym">Merluccius cadenati</name>
    <dbReference type="NCBI Taxonomy" id="89951"/>
    <lineage>
        <taxon>Eukaryota</taxon>
        <taxon>Metazoa</taxon>
        <taxon>Chordata</taxon>
        <taxon>Craniata</taxon>
        <taxon>Vertebrata</taxon>
        <taxon>Euteleostomi</taxon>
        <taxon>Actinopterygii</taxon>
        <taxon>Neopterygii</taxon>
        <taxon>Teleostei</taxon>
        <taxon>Neoteleostei</taxon>
        <taxon>Acanthomorphata</taxon>
        <taxon>Zeiogadaria</taxon>
        <taxon>Gadariae</taxon>
        <taxon>Gadiformes</taxon>
        <taxon>Gadoidei</taxon>
        <taxon>Merlucciidae</taxon>
        <taxon>Merluccius</taxon>
    </lineage>
</organism>
<dbReference type="InterPro" id="IPR015095">
    <property type="entry name" value="AlkB_hom8_N"/>
</dbReference>
<dbReference type="Pfam" id="PF09004">
    <property type="entry name" value="ALKBH8_N"/>
    <property type="match status" value="1"/>
</dbReference>
<gene>
    <name evidence="4" type="ORF">N1851_002802</name>
</gene>
<dbReference type="GO" id="GO:0016706">
    <property type="term" value="F:2-oxoglutarate-dependent dioxygenase activity"/>
    <property type="evidence" value="ECO:0007669"/>
    <property type="project" value="InterPro"/>
</dbReference>
<feature type="domain" description="Alkylated DNA repair protein AlkB homologue 8 N-terminal" evidence="3">
    <location>
        <begin position="528"/>
        <end position="564"/>
    </location>
</feature>
<evidence type="ECO:0000313" key="5">
    <source>
        <dbReference type="Proteomes" id="UP001174136"/>
    </source>
</evidence>
<dbReference type="InterPro" id="IPR005135">
    <property type="entry name" value="Endo/exonuclease/phosphatase"/>
</dbReference>
<dbReference type="Proteomes" id="UP001174136">
    <property type="component" value="Unassembled WGS sequence"/>
</dbReference>
<dbReference type="EMBL" id="JAOPHQ010000323">
    <property type="protein sequence ID" value="KAK0154888.1"/>
    <property type="molecule type" value="Genomic_DNA"/>
</dbReference>
<protein>
    <recommendedName>
        <fullName evidence="6">Reverse transcriptase</fullName>
    </recommendedName>
</protein>
<evidence type="ECO:0008006" key="6">
    <source>
        <dbReference type="Google" id="ProtNLM"/>
    </source>
</evidence>
<evidence type="ECO:0000259" key="2">
    <source>
        <dbReference type="Pfam" id="PF03372"/>
    </source>
</evidence>
<sequence>MTTAQSNKTGSTSGAKWIAYSKQTLLNIKKVCRIHRPCPDPLSLFPELRRTHSRKRGRRAGTLVRLRRRAHRAPLPSLLLANVQSLENKLCELRARVFFQPDIRRCNVICLTETWLSAGTPSHAIAPMGFSVHRADRDTELSGKKTGGGVCLMVNRAWCHERNISTVDTVCSPILECLLLQCRPVWLPREFTSVTIAAVYIPPQANKDAALEELHVSISRQETAQPDTALVIAGDFNHAHYTRLMPKLHQHIPFKTRGKNTLDHCYTLFRNGYRALPRPAFGKSDHCSILLLPAYSQRLKREPPVYRDVRRWSDQSEAILQDCFARTDWEAFKSTGNLDDYTNNVTTYIRECTEAIVPVRNIKMMPNQKPWINGDVRAALHTRSVAHKSGSAEDYNNARYALRAAIKQAKKDYSQHTESKLITNNPRHLWQGLQAITDYRGSTQQTQHTSSTFPDDFNSFTARFDPSARPARPPGVFGSSSSPTPISEHPPLQTPPTDIGRVEQTPSGIPPRPHSTSGADQDHPLSIMKVIKKAQQRLYGLRRLKKFGLSPNTIRDFYRGTIESLLTGSFTAWYGSCTDKDRKALRRVVRTAKNITGCELPSLEDLYTQRCLNIARRIIEDPTHPHKRLFSPLKSRRVKGYKILSARTSRLRNSFFPQAIRLLNDSAT</sequence>
<keyword evidence="5" id="KW-1185">Reference proteome</keyword>
<feature type="region of interest" description="Disordered" evidence="1">
    <location>
        <begin position="441"/>
        <end position="523"/>
    </location>
</feature>
<dbReference type="GO" id="GO:0008168">
    <property type="term" value="F:methyltransferase activity"/>
    <property type="evidence" value="ECO:0007669"/>
    <property type="project" value="InterPro"/>
</dbReference>
<evidence type="ECO:0000256" key="1">
    <source>
        <dbReference type="SAM" id="MobiDB-lite"/>
    </source>
</evidence>
<accession>A0AA47N9E9</accession>
<dbReference type="InterPro" id="IPR036691">
    <property type="entry name" value="Endo/exonu/phosph_ase_sf"/>
</dbReference>
<feature type="compositionally biased region" description="Low complexity" evidence="1">
    <location>
        <begin position="442"/>
        <end position="452"/>
    </location>
</feature>
<reference evidence="4" key="1">
    <citation type="journal article" date="2023" name="Front. Mar. Sci.">
        <title>A new Merluccius polli reference genome to investigate the effects of global change in West African waters.</title>
        <authorList>
            <person name="Mateo J.L."/>
            <person name="Blanco-Fernandez C."/>
            <person name="Garcia-Vazquez E."/>
            <person name="Machado-Schiaffino G."/>
        </authorList>
    </citation>
    <scope>NUCLEOTIDE SEQUENCE</scope>
    <source>
        <strain evidence="4">C29</strain>
        <tissue evidence="4">Fin</tissue>
    </source>
</reference>
<dbReference type="PANTHER" id="PTHR47510:SF3">
    <property type="entry name" value="ENDO_EXONUCLEASE_PHOSPHATASE DOMAIN-CONTAINING PROTEIN"/>
    <property type="match status" value="1"/>
</dbReference>
<dbReference type="PANTHER" id="PTHR47510">
    <property type="entry name" value="REVERSE TRANSCRIPTASE DOMAIN-CONTAINING PROTEIN"/>
    <property type="match status" value="1"/>
</dbReference>
<feature type="domain" description="Endonuclease/exonuclease/phosphatase" evidence="2">
    <location>
        <begin position="82"/>
        <end position="240"/>
    </location>
</feature>